<keyword evidence="3" id="KW-1185">Reference proteome</keyword>
<sequence>MDFWQTVLVLFRRWYVAVPAFLIAVGAAVGIYLTVPVTYTSTAVLVLDQPLAGGSLPALPTDKGTVTNPLLNFDQGLNNAAAIVIQALNTPEVAAALGASPTGDPSYKVTNGSTNQQEQIVAGPFVFVEGDSRDAQAAQDIARRCVERVKQELAGRQKALNAPPQTYITVDVAVQPTTPVAQRGNKTRAAAVAVVMGVVAALVAAYSFESYYQARRRRAGSSHEQSLVAASSGA</sequence>
<accession>A0A7W9KEL0</accession>
<evidence type="ECO:0000313" key="3">
    <source>
        <dbReference type="Proteomes" id="UP000585638"/>
    </source>
</evidence>
<dbReference type="AlphaFoldDB" id="A0A7W9KEL0"/>
<name>A0A7W9KEL0_9PSEU</name>
<keyword evidence="1" id="KW-0472">Membrane</keyword>
<feature type="transmembrane region" description="Helical" evidence="1">
    <location>
        <begin position="189"/>
        <end position="208"/>
    </location>
</feature>
<evidence type="ECO:0000313" key="2">
    <source>
        <dbReference type="EMBL" id="MBB5891116.1"/>
    </source>
</evidence>
<dbReference type="EMBL" id="JACHIR010000001">
    <property type="protein sequence ID" value="MBB5891116.1"/>
    <property type="molecule type" value="Genomic_DNA"/>
</dbReference>
<keyword evidence="1" id="KW-0812">Transmembrane</keyword>
<protein>
    <submittedName>
        <fullName evidence="2">Uncharacterized protein involved in exopolysaccharide biosynthesis</fullName>
    </submittedName>
</protein>
<evidence type="ECO:0000256" key="1">
    <source>
        <dbReference type="SAM" id="Phobius"/>
    </source>
</evidence>
<feature type="transmembrane region" description="Helical" evidence="1">
    <location>
        <begin position="14"/>
        <end position="35"/>
    </location>
</feature>
<comment type="caution">
    <text evidence="2">The sequence shown here is derived from an EMBL/GenBank/DDBJ whole genome shotgun (WGS) entry which is preliminary data.</text>
</comment>
<proteinExistence type="predicted"/>
<organism evidence="2 3">
    <name type="scientific">Kutzneria kofuensis</name>
    <dbReference type="NCBI Taxonomy" id="103725"/>
    <lineage>
        <taxon>Bacteria</taxon>
        <taxon>Bacillati</taxon>
        <taxon>Actinomycetota</taxon>
        <taxon>Actinomycetes</taxon>
        <taxon>Pseudonocardiales</taxon>
        <taxon>Pseudonocardiaceae</taxon>
        <taxon>Kutzneria</taxon>
    </lineage>
</organism>
<gene>
    <name evidence="2" type="ORF">BJ998_002312</name>
</gene>
<dbReference type="RefSeq" id="WP_184861006.1">
    <property type="nucleotide sequence ID" value="NZ_BAAAWY010000044.1"/>
</dbReference>
<keyword evidence="1" id="KW-1133">Transmembrane helix</keyword>
<dbReference type="Proteomes" id="UP000585638">
    <property type="component" value="Unassembled WGS sequence"/>
</dbReference>
<reference evidence="2 3" key="1">
    <citation type="submission" date="2020-08" db="EMBL/GenBank/DDBJ databases">
        <title>Sequencing the genomes of 1000 actinobacteria strains.</title>
        <authorList>
            <person name="Klenk H.-P."/>
        </authorList>
    </citation>
    <scope>NUCLEOTIDE SEQUENCE [LARGE SCALE GENOMIC DNA]</scope>
    <source>
        <strain evidence="2 3">DSM 43851</strain>
    </source>
</reference>